<organism evidence="2 3">
    <name type="scientific">Microbacterium azadirachtae</name>
    <dbReference type="NCBI Taxonomy" id="582680"/>
    <lineage>
        <taxon>Bacteria</taxon>
        <taxon>Bacillati</taxon>
        <taxon>Actinomycetota</taxon>
        <taxon>Actinomycetes</taxon>
        <taxon>Micrococcales</taxon>
        <taxon>Microbacteriaceae</taxon>
        <taxon>Microbacterium</taxon>
    </lineage>
</organism>
<keyword evidence="3" id="KW-1185">Reference proteome</keyword>
<dbReference type="Proteomes" id="UP000033448">
    <property type="component" value="Unassembled WGS sequence"/>
</dbReference>
<sequence length="95" mass="9838">MYILLALIAACVLGVAVHYALPHREVRGVALVPAVATAVAAAAYTLGQWAGMKESSVWLWLIALGGAVVVSALAGAVVTRVRHHGDAVRRAELGI</sequence>
<dbReference type="PATRIC" id="fig|582680.7.peg.431"/>
<feature type="transmembrane region" description="Helical" evidence="1">
    <location>
        <begin position="57"/>
        <end position="78"/>
    </location>
</feature>
<protein>
    <recommendedName>
        <fullName evidence="4">Integral membrane protein</fullName>
    </recommendedName>
</protein>
<dbReference type="RefSeq" id="WP_045249164.1">
    <property type="nucleotide sequence ID" value="NZ_CP099706.1"/>
</dbReference>
<dbReference type="EMBL" id="JYIT01000051">
    <property type="protein sequence ID" value="KJL27446.1"/>
    <property type="molecule type" value="Genomic_DNA"/>
</dbReference>
<accession>A0A0F0L7D1</accession>
<keyword evidence="1" id="KW-0472">Membrane</keyword>
<proteinExistence type="predicted"/>
<keyword evidence="1" id="KW-1133">Transmembrane helix</keyword>
<comment type="caution">
    <text evidence="2">The sequence shown here is derived from an EMBL/GenBank/DDBJ whole genome shotgun (WGS) entry which is preliminary data.</text>
</comment>
<keyword evidence="1" id="KW-0812">Transmembrane</keyword>
<reference evidence="2 3" key="1">
    <citation type="submission" date="2015-02" db="EMBL/GenBank/DDBJ databases">
        <title>Draft genome sequences of ten Microbacterium spp. with emphasis on heavy metal contaminated environments.</title>
        <authorList>
            <person name="Corretto E."/>
        </authorList>
    </citation>
    <scope>NUCLEOTIDE SEQUENCE [LARGE SCALE GENOMIC DNA]</scope>
    <source>
        <strain evidence="2 3">DSM 23848</strain>
    </source>
</reference>
<evidence type="ECO:0000313" key="3">
    <source>
        <dbReference type="Proteomes" id="UP000033448"/>
    </source>
</evidence>
<dbReference type="AlphaFoldDB" id="A0A0F0L7D1"/>
<name>A0A0F0L7D1_9MICO</name>
<feature type="transmembrane region" description="Helical" evidence="1">
    <location>
        <begin position="30"/>
        <end position="50"/>
    </location>
</feature>
<evidence type="ECO:0000313" key="2">
    <source>
        <dbReference type="EMBL" id="KJL27446.1"/>
    </source>
</evidence>
<gene>
    <name evidence="2" type="ORF">RL72_00416</name>
</gene>
<evidence type="ECO:0000256" key="1">
    <source>
        <dbReference type="SAM" id="Phobius"/>
    </source>
</evidence>
<evidence type="ECO:0008006" key="4">
    <source>
        <dbReference type="Google" id="ProtNLM"/>
    </source>
</evidence>